<feature type="signal peptide" evidence="1">
    <location>
        <begin position="1"/>
        <end position="21"/>
    </location>
</feature>
<dbReference type="EMBL" id="JAUUUU010000003">
    <property type="protein sequence ID" value="MDP1520708.1"/>
    <property type="molecule type" value="Genomic_DNA"/>
</dbReference>
<dbReference type="Pfam" id="PF14467">
    <property type="entry name" value="DUF4426"/>
    <property type="match status" value="1"/>
</dbReference>
<name>A0AAW8B756_9GAMM</name>
<dbReference type="InterPro" id="IPR025218">
    <property type="entry name" value="DUF4426"/>
</dbReference>
<comment type="caution">
    <text evidence="3">The sequence shown here is derived from an EMBL/GenBank/DDBJ whole genome shotgun (WGS) entry which is preliminary data.</text>
</comment>
<evidence type="ECO:0000256" key="1">
    <source>
        <dbReference type="SAM" id="SignalP"/>
    </source>
</evidence>
<accession>A0AAW8B756</accession>
<reference evidence="3" key="2">
    <citation type="submission" date="2023-08" db="EMBL/GenBank/DDBJ databases">
        <authorList>
            <person name="Luo J."/>
        </authorList>
    </citation>
    <scope>NUCLEOTIDE SEQUENCE</scope>
    <source>
        <strain evidence="3">DSM 25064</strain>
    </source>
</reference>
<keyword evidence="1" id="KW-0732">Signal</keyword>
<dbReference type="Gene3D" id="2.60.40.3340">
    <property type="entry name" value="Domain of unknown function DUF4426"/>
    <property type="match status" value="1"/>
</dbReference>
<protein>
    <submittedName>
        <fullName evidence="3">DUF4426 domain-containing protein</fullName>
    </submittedName>
</protein>
<evidence type="ECO:0000313" key="4">
    <source>
        <dbReference type="Proteomes" id="UP001178354"/>
    </source>
</evidence>
<feature type="domain" description="DUF4426" evidence="2">
    <location>
        <begin position="28"/>
        <end position="145"/>
    </location>
</feature>
<evidence type="ECO:0000313" key="3">
    <source>
        <dbReference type="EMBL" id="MDP1520708.1"/>
    </source>
</evidence>
<keyword evidence="4" id="KW-1185">Reference proteome</keyword>
<sequence>MKLTRSICFVLLTVFTVTAQANDKPYREFGNIKVFYSVFNSSFIQPDIASAYKIVRGKDRGLVNIAVLRDDKTGGTTALVKGTVSNILAQQQTLDFFEVREGDTVYYLAPFRIDNKDYMTFKIEVTPDPNKPPLSVTFQKTLYQDE</sequence>
<dbReference type="AlphaFoldDB" id="A0AAW8B756"/>
<proteinExistence type="predicted"/>
<organism evidence="3 4">
    <name type="scientific">Porticoccus litoralis</name>
    <dbReference type="NCBI Taxonomy" id="434086"/>
    <lineage>
        <taxon>Bacteria</taxon>
        <taxon>Pseudomonadati</taxon>
        <taxon>Pseudomonadota</taxon>
        <taxon>Gammaproteobacteria</taxon>
        <taxon>Cellvibrionales</taxon>
        <taxon>Porticoccaceae</taxon>
        <taxon>Porticoccus</taxon>
    </lineage>
</organism>
<evidence type="ECO:0000259" key="2">
    <source>
        <dbReference type="Pfam" id="PF14467"/>
    </source>
</evidence>
<dbReference type="Proteomes" id="UP001178354">
    <property type="component" value="Unassembled WGS sequence"/>
</dbReference>
<dbReference type="RefSeq" id="WP_305170279.1">
    <property type="nucleotide sequence ID" value="NZ_JAUUUU010000003.1"/>
</dbReference>
<feature type="chain" id="PRO_5043667341" evidence="1">
    <location>
        <begin position="22"/>
        <end position="146"/>
    </location>
</feature>
<reference evidence="3" key="1">
    <citation type="journal article" date="2010" name="Int. J. Syst. Evol. Microbiol.">
        <title>Porticoccus litoralis gen. nov., sp. nov., a gammaproteobacterium isolated from the Yellow Sea.</title>
        <authorList>
            <person name="Oh H.M."/>
            <person name="Kim H."/>
            <person name="Kim K.M."/>
            <person name="Min G.S."/>
            <person name="Cho J.C."/>
        </authorList>
    </citation>
    <scope>NUCLEOTIDE SEQUENCE</scope>
    <source>
        <strain evidence="3">DSM 25064</strain>
    </source>
</reference>
<gene>
    <name evidence="3" type="ORF">Q8A57_07005</name>
</gene>